<dbReference type="NCBIfam" id="TIGR03557">
    <property type="entry name" value="F420_G6P_family"/>
    <property type="match status" value="1"/>
</dbReference>
<dbReference type="Proteomes" id="UP000182258">
    <property type="component" value="Unassembled WGS sequence"/>
</dbReference>
<feature type="domain" description="Luciferase-like" evidence="3">
    <location>
        <begin position="1"/>
        <end position="303"/>
    </location>
</feature>
<dbReference type="InterPro" id="IPR019945">
    <property type="entry name" value="F420_G6P_DH-rel"/>
</dbReference>
<evidence type="ECO:0000313" key="6">
    <source>
        <dbReference type="Proteomes" id="UP000033519"/>
    </source>
</evidence>
<dbReference type="RefSeq" id="WP_046169077.1">
    <property type="nucleotide sequence ID" value="NZ_FOMB01000002.1"/>
</dbReference>
<evidence type="ECO:0000313" key="7">
    <source>
        <dbReference type="Proteomes" id="UP000182258"/>
    </source>
</evidence>
<dbReference type="InterPro" id="IPR019944">
    <property type="entry name" value="F420-dep_G6P_DH"/>
</dbReference>
<gene>
    <name evidence="5" type="ORF">SAMN04488059_10260</name>
    <name evidence="4" type="ORF">WH91_00655</name>
</gene>
<dbReference type="SUPFAM" id="SSF51679">
    <property type="entry name" value="Bacterial luciferase-like"/>
    <property type="match status" value="1"/>
</dbReference>
<dbReference type="AlphaFoldDB" id="A0A0F5Q1K2"/>
<evidence type="ECO:0000313" key="5">
    <source>
        <dbReference type="EMBL" id="SFC07961.1"/>
    </source>
</evidence>
<dbReference type="InterPro" id="IPR011251">
    <property type="entry name" value="Luciferase-like_dom"/>
</dbReference>
<proteinExistence type="predicted"/>
<name>A0A0F5Q1K2_9HYPH</name>
<protein>
    <submittedName>
        <fullName evidence="5">Coenzyme F420-dependent glucose-6-phosphate dehydrogenase</fullName>
    </submittedName>
</protein>
<dbReference type="CDD" id="cd01097">
    <property type="entry name" value="Tetrahydromethanopterin_reductase"/>
    <property type="match status" value="1"/>
</dbReference>
<keyword evidence="6" id="KW-1185">Reference proteome</keyword>
<accession>A0A0F5Q1K2</accession>
<dbReference type="PATRIC" id="fig|728005.3.peg.4181"/>
<dbReference type="NCBIfam" id="TIGR03554">
    <property type="entry name" value="F420_G6P_DH"/>
    <property type="match status" value="1"/>
</dbReference>
<dbReference type="Proteomes" id="UP000033519">
    <property type="component" value="Unassembled WGS sequence"/>
</dbReference>
<keyword evidence="1" id="KW-0560">Oxidoreductase</keyword>
<evidence type="ECO:0000256" key="1">
    <source>
        <dbReference type="ARBA" id="ARBA00023002"/>
    </source>
</evidence>
<dbReference type="Pfam" id="PF00296">
    <property type="entry name" value="Bac_luciferase"/>
    <property type="match status" value="1"/>
</dbReference>
<dbReference type="InterPro" id="IPR050564">
    <property type="entry name" value="F420-G6PD/mer"/>
</dbReference>
<dbReference type="EMBL" id="FOMB01000002">
    <property type="protein sequence ID" value="SFC07961.1"/>
    <property type="molecule type" value="Genomic_DNA"/>
</dbReference>
<organism evidence="5 7">
    <name type="scientific">Devosia psychrophila</name>
    <dbReference type="NCBI Taxonomy" id="728005"/>
    <lineage>
        <taxon>Bacteria</taxon>
        <taxon>Pseudomonadati</taxon>
        <taxon>Pseudomonadota</taxon>
        <taxon>Alphaproteobacteria</taxon>
        <taxon>Hyphomicrobiales</taxon>
        <taxon>Devosiaceae</taxon>
        <taxon>Devosia</taxon>
    </lineage>
</organism>
<dbReference type="GO" id="GO:0016705">
    <property type="term" value="F:oxidoreductase activity, acting on paired donors, with incorporation or reduction of molecular oxygen"/>
    <property type="evidence" value="ECO:0007669"/>
    <property type="project" value="InterPro"/>
</dbReference>
<keyword evidence="2" id="KW-0119">Carbohydrate metabolism</keyword>
<evidence type="ECO:0000259" key="3">
    <source>
        <dbReference type="Pfam" id="PF00296"/>
    </source>
</evidence>
<evidence type="ECO:0000256" key="2">
    <source>
        <dbReference type="ARBA" id="ARBA00023277"/>
    </source>
</evidence>
<sequence length="338" mass="37267">MRFGYKASAEQFAPNTLLRFAIEAEQAGFESVFISDHFQPWKHTDGHAPFAPSWMAAALARTEKLVVGTSVLTPTFRLHPSVVAHAFGTLGAMFPERVILGVGTGESLNEVPSTGMVWPELKERSARLREAVTLIRKLWSEDRVTFDGEYYKTQNATIYDKPDTMVPIYLAAGGPLNAKYAGRAGDGFICTSGKGAKLYVDQLLPNVAIGRAESGREALPFERMIEVKVSFDTDAAAALESTRGWAALSLSAEEKHSVEDPAEMERLASQLPIERIAKRWIVSSDPDEHVAAIKTYMDYGFDHLVFHAPGEDQSRFIALYAQEILPRLRALVPNVPAL</sequence>
<evidence type="ECO:0000313" key="4">
    <source>
        <dbReference type="EMBL" id="KKC34778.1"/>
    </source>
</evidence>
<dbReference type="Gene3D" id="3.20.20.30">
    <property type="entry name" value="Luciferase-like domain"/>
    <property type="match status" value="1"/>
</dbReference>
<dbReference type="PANTHER" id="PTHR43244">
    <property type="match status" value="1"/>
</dbReference>
<dbReference type="OrthoDB" id="180193at2"/>
<reference evidence="4 6" key="1">
    <citation type="submission" date="2015-03" db="EMBL/GenBank/DDBJ databases">
        <authorList>
            <person name="Lepp D."/>
            <person name="Hassan Y.I."/>
            <person name="Li X.-Z."/>
            <person name="Zhou T."/>
        </authorList>
    </citation>
    <scope>NUCLEOTIDE SEQUENCE [LARGE SCALE GENOMIC DNA]</scope>
    <source>
        <strain evidence="4 6">Cr7-05</strain>
    </source>
</reference>
<dbReference type="STRING" id="728005.SAMN04488059_10260"/>
<reference evidence="5 7" key="2">
    <citation type="submission" date="2016-10" db="EMBL/GenBank/DDBJ databases">
        <authorList>
            <person name="de Groot N.N."/>
        </authorList>
    </citation>
    <scope>NUCLEOTIDE SEQUENCE [LARGE SCALE GENOMIC DNA]</scope>
    <source>
        <strain evidence="5 7">CGMCC 1.10210</strain>
    </source>
</reference>
<dbReference type="EMBL" id="LAPV01000009">
    <property type="protein sequence ID" value="KKC34778.1"/>
    <property type="molecule type" value="Genomic_DNA"/>
</dbReference>
<dbReference type="PANTHER" id="PTHR43244:SF1">
    <property type="entry name" value="5,10-METHYLENETETRAHYDROMETHANOPTERIN REDUCTASE"/>
    <property type="match status" value="1"/>
</dbReference>
<dbReference type="InterPro" id="IPR036661">
    <property type="entry name" value="Luciferase-like_sf"/>
</dbReference>